<dbReference type="EMBL" id="VIKU02000003">
    <property type="protein sequence ID" value="NHF59859.1"/>
    <property type="molecule type" value="Genomic_DNA"/>
</dbReference>
<keyword evidence="2" id="KW-1185">Reference proteome</keyword>
<proteinExistence type="predicted"/>
<accession>A0A967ATS0</accession>
<protein>
    <submittedName>
        <fullName evidence="1">Glycosyltransferase</fullName>
    </submittedName>
</protein>
<gene>
    <name evidence="1" type="ORF">FK220_010945</name>
</gene>
<dbReference type="RefSeq" id="WP_152574371.1">
    <property type="nucleotide sequence ID" value="NZ_VIKU02000003.1"/>
</dbReference>
<comment type="caution">
    <text evidence="1">The sequence shown here is derived from an EMBL/GenBank/DDBJ whole genome shotgun (WGS) entry which is preliminary data.</text>
</comment>
<sequence length="417" mass="47476">MICKTMLIIGFTWPEPNATAAGSRMLQLISFFLDEGYAITFASTSKPTDFSLNLEALGVKRETIELNHPSFDSFIKGLLPDIVLFDRFLTEEQFGWRVAESTPNAVRILDTEDLHSLRYARKKAFKAGIKFDLDFWLRQEITKREMASIYRCDLSLIISSYEMKLLEQVVAVPGALLLHLPFMIETPSAFTTDSWPCFGQRQHFMFIGTGKHEPNLDAIVWLKQEIWPCIREALPKEELHIYGSYLPKLITELHQPGEGFYVKGKLSNIEAAMRRHRVNLAPLRFGAGIKGKLIDSMRYGMPSVTTGIGAEGMHSDLPWNGSIAESASDFAKAAIALHTNQFEWDKAQQHGIEILRSCYDARRQRQVLRNKIHSLSRGLKKHRFKNFTGAMLGHHSLQSSKYLSKWIEAKNRGVKNN</sequence>
<evidence type="ECO:0000313" key="1">
    <source>
        <dbReference type="EMBL" id="NHF59859.1"/>
    </source>
</evidence>
<organism evidence="1 2">
    <name type="scientific">Pelagihabitans pacificus</name>
    <dbReference type="NCBI Taxonomy" id="2696054"/>
    <lineage>
        <taxon>Bacteria</taxon>
        <taxon>Pseudomonadati</taxon>
        <taxon>Bacteroidota</taxon>
        <taxon>Flavobacteriia</taxon>
        <taxon>Flavobacteriales</taxon>
        <taxon>Flavobacteriaceae</taxon>
        <taxon>Pelagihabitans</taxon>
    </lineage>
</organism>
<dbReference type="AlphaFoldDB" id="A0A967ATS0"/>
<dbReference type="Gene3D" id="3.40.50.2000">
    <property type="entry name" value="Glycogen Phosphorylase B"/>
    <property type="match status" value="1"/>
</dbReference>
<dbReference type="SUPFAM" id="SSF53756">
    <property type="entry name" value="UDP-Glycosyltransferase/glycogen phosphorylase"/>
    <property type="match status" value="1"/>
</dbReference>
<dbReference type="Proteomes" id="UP000707206">
    <property type="component" value="Unassembled WGS sequence"/>
</dbReference>
<evidence type="ECO:0000313" key="2">
    <source>
        <dbReference type="Proteomes" id="UP000707206"/>
    </source>
</evidence>
<reference evidence="1" key="1">
    <citation type="submission" date="2019-07" db="EMBL/GenBank/DDBJ databases">
        <authorList>
            <person name="De-Chao Zhang Q."/>
        </authorList>
    </citation>
    <scope>NUCLEOTIDE SEQUENCE</scope>
    <source>
        <strain evidence="1">TP-CH-4</strain>
    </source>
</reference>
<reference evidence="1" key="2">
    <citation type="submission" date="2020-03" db="EMBL/GenBank/DDBJ databases">
        <title>Flavobacteriaceae bacterium strain TP-CH-4, a member of the family Flavobacteriaceae isolated from a deep-sea seamount.</title>
        <authorList>
            <person name="Zhang D.-C."/>
        </authorList>
    </citation>
    <scope>NUCLEOTIDE SEQUENCE</scope>
    <source>
        <strain evidence="1">TP-CH-4</strain>
    </source>
</reference>
<name>A0A967ATS0_9FLAO</name>
<dbReference type="Pfam" id="PF13692">
    <property type="entry name" value="Glyco_trans_1_4"/>
    <property type="match status" value="1"/>
</dbReference>